<evidence type="ECO:0000313" key="2">
    <source>
        <dbReference type="EMBL" id="VVM67262.1"/>
    </source>
</evidence>
<accession>A0A5E6RHK6</accession>
<gene>
    <name evidence="2" type="ORF">PS652_01591</name>
    <name evidence="1" type="ORF">PS652_02067</name>
</gene>
<reference evidence="2" key="1">
    <citation type="submission" date="2019-09" db="EMBL/GenBank/DDBJ databases">
        <authorList>
            <person name="Chandra G."/>
            <person name="Truman W A."/>
        </authorList>
    </citation>
    <scope>NUCLEOTIDE SEQUENCE [LARGE SCALE GENOMIC DNA]</scope>
    <source>
        <strain evidence="2">PS652</strain>
    </source>
</reference>
<dbReference type="EMBL" id="OZ024668">
    <property type="protein sequence ID" value="CAK9889238.1"/>
    <property type="molecule type" value="Genomic_DNA"/>
</dbReference>
<evidence type="ECO:0000313" key="3">
    <source>
        <dbReference type="Proteomes" id="UP000326595"/>
    </source>
</evidence>
<organism evidence="2">
    <name type="scientific">Pseudomonas fluorescens</name>
    <dbReference type="NCBI Taxonomy" id="294"/>
    <lineage>
        <taxon>Bacteria</taxon>
        <taxon>Pseudomonadati</taxon>
        <taxon>Pseudomonadota</taxon>
        <taxon>Gammaproteobacteria</taxon>
        <taxon>Pseudomonadales</taxon>
        <taxon>Pseudomonadaceae</taxon>
        <taxon>Pseudomonas</taxon>
    </lineage>
</organism>
<sequence>MFEGFKTHRYTLYAGHWPVASAVGPIQPDGTVLNDLGVQRFQIIDNGLYAMSGELVGPIYRVGEALVIPDGANNCLYSIRLDIDQ</sequence>
<dbReference type="EMBL" id="CABVHG010000007">
    <property type="protein sequence ID" value="VVM67262.1"/>
    <property type="molecule type" value="Genomic_DNA"/>
</dbReference>
<reference evidence="1 3" key="2">
    <citation type="submission" date="2024-03" db="EMBL/GenBank/DDBJ databases">
        <authorList>
            <person name="Alaster D. Moffat"/>
            <person name="Govind Chandra"/>
            <person name="Andrew W. Truman"/>
        </authorList>
    </citation>
    <scope>NUCLEOTIDE SEQUENCE [LARGE SCALE GENOMIC DNA]</scope>
    <source>
        <strain evidence="1">PS652</strain>
    </source>
</reference>
<name>A0A5E6RHK6_PSEFL</name>
<dbReference type="Proteomes" id="UP000326595">
    <property type="component" value="Chromosome"/>
</dbReference>
<dbReference type="AlphaFoldDB" id="A0A5E6RHK6"/>
<protein>
    <submittedName>
        <fullName evidence="2">Uncharacterized protein</fullName>
    </submittedName>
</protein>
<proteinExistence type="predicted"/>
<evidence type="ECO:0000313" key="1">
    <source>
        <dbReference type="EMBL" id="CAK9889238.1"/>
    </source>
</evidence>